<proteinExistence type="predicted"/>
<dbReference type="Proteomes" id="UP001216674">
    <property type="component" value="Unassembled WGS sequence"/>
</dbReference>
<evidence type="ECO:0000313" key="1">
    <source>
        <dbReference type="EMBL" id="MDF3839662.1"/>
    </source>
</evidence>
<name>A0ABT6B456_9BURK</name>
<gene>
    <name evidence="1" type="ORF">P3W85_43015</name>
</gene>
<comment type="caution">
    <text evidence="1">The sequence shown here is derived from an EMBL/GenBank/DDBJ whole genome shotgun (WGS) entry which is preliminary data.</text>
</comment>
<dbReference type="EMBL" id="JARJLM010000695">
    <property type="protein sequence ID" value="MDF3839662.1"/>
    <property type="molecule type" value="Genomic_DNA"/>
</dbReference>
<dbReference type="RefSeq" id="WP_276269305.1">
    <property type="nucleotide sequence ID" value="NZ_JARJLM010000695.1"/>
</dbReference>
<protein>
    <submittedName>
        <fullName evidence="1">Uncharacterized protein</fullName>
    </submittedName>
</protein>
<keyword evidence="2" id="KW-1185">Reference proteome</keyword>
<sequence length="125" mass="13435">MGMTQAVTAGFSPEPPSYFARFEATRILERMLAGMALGEQEGKLIGSDQAQDVLAPILAATIGDGFPDRESPAPWKLQLDLMNRLQTAVAAWMGENHLAFAPPKAVVYGSEQLHVGGTNLDVPLR</sequence>
<evidence type="ECO:0000313" key="2">
    <source>
        <dbReference type="Proteomes" id="UP001216674"/>
    </source>
</evidence>
<reference evidence="1 2" key="1">
    <citation type="submission" date="2023-03" db="EMBL/GenBank/DDBJ databases">
        <title>Draft assemblies of triclosan tolerant bacteria isolated from returned activated sludge.</title>
        <authorList>
            <person name="Van Hamelsveld S."/>
        </authorList>
    </citation>
    <scope>NUCLEOTIDE SEQUENCE [LARGE SCALE GENOMIC DNA]</scope>
    <source>
        <strain evidence="1 2">GW210010_S58</strain>
    </source>
</reference>
<accession>A0ABT6B456</accession>
<organism evidence="1 2">
    <name type="scientific">Cupriavidus basilensis</name>
    <dbReference type="NCBI Taxonomy" id="68895"/>
    <lineage>
        <taxon>Bacteria</taxon>
        <taxon>Pseudomonadati</taxon>
        <taxon>Pseudomonadota</taxon>
        <taxon>Betaproteobacteria</taxon>
        <taxon>Burkholderiales</taxon>
        <taxon>Burkholderiaceae</taxon>
        <taxon>Cupriavidus</taxon>
    </lineage>
</organism>